<feature type="chain" id="PRO_5034487424" description="hydroxymethylglutaryl-CoA reductase (NADPH)" evidence="3">
    <location>
        <begin position="25"/>
        <end position="181"/>
    </location>
</feature>
<dbReference type="InterPro" id="IPR009029">
    <property type="entry name" value="HMG_CoA_Rdtase_sub-bd_dom_sf"/>
</dbReference>
<dbReference type="Pfam" id="PF00368">
    <property type="entry name" value="HMG-CoA_red"/>
    <property type="match status" value="1"/>
</dbReference>
<evidence type="ECO:0000256" key="1">
    <source>
        <dbReference type="ARBA" id="ARBA00012999"/>
    </source>
</evidence>
<dbReference type="AlphaFoldDB" id="A0A8H6Y9R4"/>
<dbReference type="InterPro" id="IPR023074">
    <property type="entry name" value="HMG_CoA_Rdtase_cat_sf"/>
</dbReference>
<dbReference type="PANTHER" id="PTHR10572:SF24">
    <property type="entry name" value="3-HYDROXY-3-METHYLGLUTARYL-COENZYME A REDUCTASE"/>
    <property type="match status" value="1"/>
</dbReference>
<dbReference type="EMBL" id="JACAZI010000007">
    <property type="protein sequence ID" value="KAF7357003.1"/>
    <property type="molecule type" value="Genomic_DNA"/>
</dbReference>
<dbReference type="PROSITE" id="PS01192">
    <property type="entry name" value="HMG_COA_REDUCTASE_3"/>
    <property type="match status" value="1"/>
</dbReference>
<dbReference type="GO" id="GO:0015936">
    <property type="term" value="P:coenzyme A metabolic process"/>
    <property type="evidence" value="ECO:0007669"/>
    <property type="project" value="InterPro"/>
</dbReference>
<keyword evidence="5" id="KW-1185">Reference proteome</keyword>
<dbReference type="Proteomes" id="UP000620124">
    <property type="component" value="Unassembled WGS sequence"/>
</dbReference>
<evidence type="ECO:0000313" key="4">
    <source>
        <dbReference type="EMBL" id="KAF7357003.1"/>
    </source>
</evidence>
<feature type="region of interest" description="Disordered" evidence="2">
    <location>
        <begin position="129"/>
        <end position="181"/>
    </location>
</feature>
<feature type="compositionally biased region" description="Polar residues" evidence="2">
    <location>
        <begin position="168"/>
        <end position="181"/>
    </location>
</feature>
<comment type="caution">
    <text evidence="4">The sequence shown here is derived from an EMBL/GenBank/DDBJ whole genome shotgun (WGS) entry which is preliminary data.</text>
</comment>
<dbReference type="PROSITE" id="PS00318">
    <property type="entry name" value="HMG_COA_REDUCTASE_2"/>
    <property type="match status" value="1"/>
</dbReference>
<dbReference type="EC" id="1.1.1.34" evidence="1"/>
<evidence type="ECO:0000256" key="3">
    <source>
        <dbReference type="SAM" id="SignalP"/>
    </source>
</evidence>
<dbReference type="Gene3D" id="3.90.770.10">
    <property type="entry name" value="3-hydroxy-3-methylglutaryl-coenzyme A Reductase, Chain A, domain 2"/>
    <property type="match status" value="1"/>
</dbReference>
<evidence type="ECO:0000313" key="5">
    <source>
        <dbReference type="Proteomes" id="UP000620124"/>
    </source>
</evidence>
<dbReference type="SUPFAM" id="SSF56542">
    <property type="entry name" value="Substrate-binding domain of HMG-CoA reductase"/>
    <property type="match status" value="1"/>
</dbReference>
<organism evidence="4 5">
    <name type="scientific">Mycena venus</name>
    <dbReference type="NCBI Taxonomy" id="2733690"/>
    <lineage>
        <taxon>Eukaryota</taxon>
        <taxon>Fungi</taxon>
        <taxon>Dikarya</taxon>
        <taxon>Basidiomycota</taxon>
        <taxon>Agaricomycotina</taxon>
        <taxon>Agaricomycetes</taxon>
        <taxon>Agaricomycetidae</taxon>
        <taxon>Agaricales</taxon>
        <taxon>Marasmiineae</taxon>
        <taxon>Mycenaceae</taxon>
        <taxon>Mycena</taxon>
    </lineage>
</organism>
<dbReference type="PROSITE" id="PS50065">
    <property type="entry name" value="HMG_COA_REDUCTASE_4"/>
    <property type="match status" value="1"/>
</dbReference>
<dbReference type="GO" id="GO:0006696">
    <property type="term" value="P:ergosterol biosynthetic process"/>
    <property type="evidence" value="ECO:0007669"/>
    <property type="project" value="TreeGrafter"/>
</dbReference>
<reference evidence="4" key="1">
    <citation type="submission" date="2020-05" db="EMBL/GenBank/DDBJ databases">
        <title>Mycena genomes resolve the evolution of fungal bioluminescence.</title>
        <authorList>
            <person name="Tsai I.J."/>
        </authorList>
    </citation>
    <scope>NUCLEOTIDE SEQUENCE</scope>
    <source>
        <strain evidence="4">CCC161011</strain>
    </source>
</reference>
<dbReference type="GO" id="GO:0004420">
    <property type="term" value="F:hydroxymethylglutaryl-CoA reductase (NADPH) activity"/>
    <property type="evidence" value="ECO:0007669"/>
    <property type="project" value="UniProtKB-EC"/>
</dbReference>
<sequence length="181" mass="18082">MAGSIGGFNAHAANILTAIFLATGQDPAQNVVSSNCMTLMEPTNDGQDLLMTVSMPSIEVGTVGGGTVLGPQGAVLEMLGLRGAHPTRPGQNAQGLARVIAASVMAGELSLMSALAAGHLIRAHMVHNRSAPPTPAVSRPATPGLDRPVAGALPEVPGKAAAPPVLTPSASTASLPPYSQT</sequence>
<protein>
    <recommendedName>
        <fullName evidence="1">hydroxymethylglutaryl-CoA reductase (NADPH)</fullName>
        <ecNumber evidence="1">1.1.1.34</ecNumber>
    </recommendedName>
</protein>
<gene>
    <name evidence="4" type="ORF">MVEN_01036900</name>
</gene>
<proteinExistence type="predicted"/>
<dbReference type="InterPro" id="IPR023076">
    <property type="entry name" value="HMG_CoA_Rdtase_CS"/>
</dbReference>
<accession>A0A8H6Y9R4</accession>
<dbReference type="GO" id="GO:0005778">
    <property type="term" value="C:peroxisomal membrane"/>
    <property type="evidence" value="ECO:0007669"/>
    <property type="project" value="TreeGrafter"/>
</dbReference>
<name>A0A8H6Y9R4_9AGAR</name>
<dbReference type="OrthoDB" id="310654at2759"/>
<dbReference type="PANTHER" id="PTHR10572">
    <property type="entry name" value="3-HYDROXY-3-METHYLGLUTARYL-COENZYME A REDUCTASE"/>
    <property type="match status" value="1"/>
</dbReference>
<evidence type="ECO:0000256" key="2">
    <source>
        <dbReference type="SAM" id="MobiDB-lite"/>
    </source>
</evidence>
<keyword evidence="3" id="KW-0732">Signal</keyword>
<feature type="signal peptide" evidence="3">
    <location>
        <begin position="1"/>
        <end position="24"/>
    </location>
</feature>
<dbReference type="InterPro" id="IPR002202">
    <property type="entry name" value="HMG_CoA_Rdtase"/>
</dbReference>
<dbReference type="GO" id="GO:0005789">
    <property type="term" value="C:endoplasmic reticulum membrane"/>
    <property type="evidence" value="ECO:0007669"/>
    <property type="project" value="TreeGrafter"/>
</dbReference>
<dbReference type="GO" id="GO:0008299">
    <property type="term" value="P:isoprenoid biosynthetic process"/>
    <property type="evidence" value="ECO:0007669"/>
    <property type="project" value="TreeGrafter"/>
</dbReference>